<proteinExistence type="predicted"/>
<evidence type="ECO:0000256" key="1">
    <source>
        <dbReference type="ARBA" id="ARBA00022603"/>
    </source>
</evidence>
<keyword evidence="3" id="KW-0949">S-adenosyl-L-methionine</keyword>
<feature type="domain" description="DNA methylase adenine-specific" evidence="4">
    <location>
        <begin position="249"/>
        <end position="508"/>
    </location>
</feature>
<protein>
    <submittedName>
        <fullName evidence="5">Modification methylase family protein</fullName>
    </submittedName>
</protein>
<dbReference type="SUPFAM" id="SSF53335">
    <property type="entry name" value="S-adenosyl-L-methionine-dependent methyltransferases"/>
    <property type="match status" value="1"/>
</dbReference>
<keyword evidence="2" id="KW-0808">Transferase</keyword>
<dbReference type="PRINTS" id="PR00507">
    <property type="entry name" value="N12N6MTFRASE"/>
</dbReference>
<accession>D9PJZ2</accession>
<evidence type="ECO:0000259" key="4">
    <source>
        <dbReference type="Pfam" id="PF02384"/>
    </source>
</evidence>
<dbReference type="PANTHER" id="PTHR33841:SF5">
    <property type="entry name" value="DNA METHYLASE (MODIFICATION METHYLASE) (METHYLTRANSFERASE)-RELATED"/>
    <property type="match status" value="1"/>
</dbReference>
<evidence type="ECO:0000256" key="3">
    <source>
        <dbReference type="ARBA" id="ARBA00022691"/>
    </source>
</evidence>
<keyword evidence="1 5" id="KW-0489">Methyltransferase</keyword>
<evidence type="ECO:0000256" key="2">
    <source>
        <dbReference type="ARBA" id="ARBA00022679"/>
    </source>
</evidence>
<evidence type="ECO:0000313" key="5">
    <source>
        <dbReference type="EMBL" id="EFK96114.1"/>
    </source>
</evidence>
<dbReference type="AlphaFoldDB" id="D9PJZ2"/>
<dbReference type="PANTHER" id="PTHR33841">
    <property type="entry name" value="DNA METHYLTRANSFERASE YEEA-RELATED"/>
    <property type="match status" value="1"/>
</dbReference>
<sequence>MKGNLLDGKVWRDKLGLFPMPLFQNMSQHEKYILLNGGVAGNLCLDFHIEGISDARNYAWSSDVGHYLTVDGNAVTVFKWDTHKPNKYELSSVANNLNNFYDYLKKQEINRQDSIIKFSIQIYRQIRSLLRDNNGGDSLNALLYLFACAADGDTDINKLNLTNWSLSNNTKQIADSISSSYWDELHEMLINGLQTKGLKPNIDLLLRHASGSLFQEAHFETLFPSNYQSSLPGFLPKIDEGLGVKSKGQTSAHFTPTSVVRTIVEESINNFFIDGKKEITVLDPACGSGEFLKEFVRQIKLKGFSGKINLIGWDISGTAIDMARFIINYEIRPYKDSVNVILEQKNALEEGSQWNIKSDFVLMNPPFISIEMMTPELKQNVFSILGELNNKRPNTAGAFLWNAVQCLNDDGVIGCVLPTSIFENETYVPLREEIKKTIDVKIVGRLGSHTLFSETLVDTAIFLGVVNPVKPQVPIVFWSDFKTESASNSLRELRKVSSQPIIEEINEKGYSLYRNSELIKSLSWMPIPHKSFELLNKFKNFTKVQDVFEINQGARTGLNSAFVVPREFYLVLSNKEKKFFRPAVTNDSIINGVLNDNYYVFYPLSDLLPEKITDEEDLSKLVPKFYNDYLIPNYKKLINRKGIKEWWNLTRPRNWQKPYVAKIVSKEFGKAGDFAFDKDGIYVAERSHAWFPKKDYVLDELGYAYICVLSMPIINDFLTGLSKQLGGGNWWYLSSKFLNKMPLPNLFDSDKFSSGIKRELIEIGIQISNGEVIDKEQLERLSYIVFNG</sequence>
<reference evidence="5" key="1">
    <citation type="submission" date="2010-07" db="EMBL/GenBank/DDBJ databases">
        <authorList>
            <consortium name="CONSOLIDER consortium CSD2007-00005"/>
            <person name="Guazzaroni M.-E."/>
            <person name="Richter M."/>
            <person name="Garcia-Salamanca A."/>
            <person name="Yarza P."/>
            <person name="Ferrer M."/>
        </authorList>
    </citation>
    <scope>NUCLEOTIDE SEQUENCE</scope>
</reference>
<dbReference type="CDD" id="cd02440">
    <property type="entry name" value="AdoMet_MTases"/>
    <property type="match status" value="1"/>
</dbReference>
<organism evidence="5">
    <name type="scientific">sediment metagenome</name>
    <dbReference type="NCBI Taxonomy" id="749907"/>
    <lineage>
        <taxon>unclassified sequences</taxon>
        <taxon>metagenomes</taxon>
        <taxon>ecological metagenomes</taxon>
    </lineage>
</organism>
<gene>
    <name evidence="5" type="ORF">LDC_1855</name>
</gene>
<dbReference type="Gene3D" id="3.40.50.150">
    <property type="entry name" value="Vaccinia Virus protein VP39"/>
    <property type="match status" value="1"/>
</dbReference>
<dbReference type="InterPro" id="IPR003356">
    <property type="entry name" value="DNA_methylase_A-5"/>
</dbReference>
<comment type="caution">
    <text evidence="5">The sequence shown here is derived from an EMBL/GenBank/DDBJ whole genome shotgun (WGS) entry which is preliminary data.</text>
</comment>
<dbReference type="InterPro" id="IPR029063">
    <property type="entry name" value="SAM-dependent_MTases_sf"/>
</dbReference>
<dbReference type="Pfam" id="PF02384">
    <property type="entry name" value="N6_Mtase"/>
    <property type="match status" value="1"/>
</dbReference>
<dbReference type="InterPro" id="IPR050953">
    <property type="entry name" value="N4_N6_ade-DNA_methylase"/>
</dbReference>
<dbReference type="GO" id="GO:0032259">
    <property type="term" value="P:methylation"/>
    <property type="evidence" value="ECO:0007669"/>
    <property type="project" value="UniProtKB-KW"/>
</dbReference>
<name>D9PJZ2_9ZZZZ</name>
<dbReference type="GO" id="GO:0008170">
    <property type="term" value="F:N-methyltransferase activity"/>
    <property type="evidence" value="ECO:0007669"/>
    <property type="project" value="InterPro"/>
</dbReference>
<dbReference type="GO" id="GO:0003677">
    <property type="term" value="F:DNA binding"/>
    <property type="evidence" value="ECO:0007669"/>
    <property type="project" value="InterPro"/>
</dbReference>
<reference evidence="5" key="2">
    <citation type="journal article" date="2011" name="Microb. Ecol.">
        <title>Taxonomic and Functional Metagenomic Profiling of the Microbial Community in the Anoxic Sediment of a Sub-saline Shallow Lake (Laguna de Carrizo, Central Spain).</title>
        <authorList>
            <person name="Ferrer M."/>
            <person name="Guazzaroni M.E."/>
            <person name="Richter M."/>
            <person name="Garcia-Salamanca A."/>
            <person name="Yarza P."/>
            <person name="Suarez-Suarez A."/>
            <person name="Solano J."/>
            <person name="Alcaide M."/>
            <person name="van Dillewijn P."/>
            <person name="Molina-Henares M.A."/>
            <person name="Lopez-Cortes N."/>
            <person name="Al-Ramahi Y."/>
            <person name="Guerrero C."/>
            <person name="Acosta A."/>
            <person name="de Eugenio L.I."/>
            <person name="Martinez V."/>
            <person name="Marques S."/>
            <person name="Rojo F."/>
            <person name="Santero E."/>
            <person name="Genilloud O."/>
            <person name="Perez-Perez J."/>
            <person name="Rossello-Mora R."/>
            <person name="Ramos J.L."/>
        </authorList>
    </citation>
    <scope>NUCLEOTIDE SEQUENCE</scope>
</reference>
<dbReference type="EMBL" id="ADZX01000567">
    <property type="protein sequence ID" value="EFK96114.1"/>
    <property type="molecule type" value="Genomic_DNA"/>
</dbReference>